<dbReference type="AlphaFoldDB" id="A0A5C5RS84"/>
<dbReference type="Gene3D" id="1.10.10.10">
    <property type="entry name" value="Winged helix-like DNA-binding domain superfamily/Winged helix DNA-binding domain"/>
    <property type="match status" value="1"/>
</dbReference>
<accession>A0A5C5RS84</accession>
<gene>
    <name evidence="1" type="ORF">FK530_22570</name>
</gene>
<dbReference type="EMBL" id="VIGX01000025">
    <property type="protein sequence ID" value="TWS25624.1"/>
    <property type="molecule type" value="Genomic_DNA"/>
</dbReference>
<reference evidence="1 2" key="1">
    <citation type="submission" date="2019-06" db="EMBL/GenBank/DDBJ databases">
        <title>Tsukamurella conjunctivitidis sp. nov., Tsukamurella assacharolytica sp. nov. and Tsukamurella sputae sp. nov. isolated from patients with conjunctivitis, bacteraemia (lymphoma) and respiratory infection (sputum) in Hong Kong.</title>
        <authorList>
            <person name="Teng J.L.L."/>
            <person name="Lee H.H."/>
            <person name="Fong J.Y.H."/>
            <person name="Fok K.M.N."/>
            <person name="Lau S.K.P."/>
            <person name="Woo P.C.Y."/>
        </authorList>
    </citation>
    <scope>NUCLEOTIDE SEQUENCE [LARGE SCALE GENOMIC DNA]</scope>
    <source>
        <strain evidence="1 2">HKU72</strain>
    </source>
</reference>
<organism evidence="1 2">
    <name type="scientific">Tsukamurella conjunctivitidis</name>
    <dbReference type="NCBI Taxonomy" id="2592068"/>
    <lineage>
        <taxon>Bacteria</taxon>
        <taxon>Bacillati</taxon>
        <taxon>Actinomycetota</taxon>
        <taxon>Actinomycetes</taxon>
        <taxon>Mycobacteriales</taxon>
        <taxon>Tsukamurellaceae</taxon>
        <taxon>Tsukamurella</taxon>
    </lineage>
</organism>
<dbReference type="OrthoDB" id="9808360at2"/>
<comment type="caution">
    <text evidence="1">The sequence shown here is derived from an EMBL/GenBank/DDBJ whole genome shotgun (WGS) entry which is preliminary data.</text>
</comment>
<evidence type="ECO:0000313" key="1">
    <source>
        <dbReference type="EMBL" id="TWS25624.1"/>
    </source>
</evidence>
<name>A0A5C5RS84_9ACTN</name>
<dbReference type="SUPFAM" id="SSF46785">
    <property type="entry name" value="Winged helix' DNA-binding domain"/>
    <property type="match status" value="1"/>
</dbReference>
<dbReference type="InterPro" id="IPR036388">
    <property type="entry name" value="WH-like_DNA-bd_sf"/>
</dbReference>
<proteinExistence type="predicted"/>
<dbReference type="InterPro" id="IPR036390">
    <property type="entry name" value="WH_DNA-bd_sf"/>
</dbReference>
<protein>
    <submittedName>
        <fullName evidence="1">Uncharacterized protein</fullName>
    </submittedName>
</protein>
<dbReference type="Proteomes" id="UP000319375">
    <property type="component" value="Unassembled WGS sequence"/>
</dbReference>
<keyword evidence="2" id="KW-1185">Reference proteome</keyword>
<evidence type="ECO:0000313" key="2">
    <source>
        <dbReference type="Proteomes" id="UP000319375"/>
    </source>
</evidence>
<sequence>MDEGELIVRQILSQTSPGQRVGSVDSICEATGLSTGGAIAVMKRLIEQGLVRSERGPKGGYWRTDAPVPAAGAQDELREIAKALESITARVNALIADANT</sequence>
<dbReference type="RefSeq" id="WP_114514750.1">
    <property type="nucleotide sequence ID" value="NZ_VIGX01000025.1"/>
</dbReference>